<gene>
    <name evidence="8" type="ORF">IA54_012775</name>
</gene>
<reference evidence="8 9" key="2">
    <citation type="journal article" date="2017" name="Plant Pathol.">
        <title>Pathogenicity and virulence gene content of Xanthomonas strains infecting Araceae, formerly known as Xanthomonas axonopodis pv. dieffenbachiae.</title>
        <authorList>
            <person name="Constantin E.C."/>
            <person name="Haegeman A."/>
            <person name="Van Vaerenbergh J."/>
            <person name="Baeyen S."/>
            <person name="Van Malderghem C."/>
            <person name="Maes M."/>
            <person name="Cottyn B."/>
        </authorList>
    </citation>
    <scope>NUCLEOTIDE SEQUENCE [LARGE SCALE GENOMIC DNA]</scope>
    <source>
        <strain evidence="9">LMG9055</strain>
    </source>
</reference>
<comment type="similarity">
    <text evidence="2">Belongs to the GtrA family.</text>
</comment>
<comment type="subcellular location">
    <subcellularLocation>
        <location evidence="1">Membrane</location>
        <topology evidence="1">Multi-pass membrane protein</topology>
    </subcellularLocation>
</comment>
<organism evidence="8 9">
    <name type="scientific">Xanthomonas phaseoli pv. syngonii LMG 9055</name>
    <dbReference type="NCBI Taxonomy" id="1437878"/>
    <lineage>
        <taxon>Bacteria</taxon>
        <taxon>Pseudomonadati</taxon>
        <taxon>Pseudomonadota</taxon>
        <taxon>Gammaproteobacteria</taxon>
        <taxon>Lysobacterales</taxon>
        <taxon>Lysobacteraceae</taxon>
        <taxon>Xanthomonas</taxon>
    </lineage>
</organism>
<dbReference type="Proteomes" id="UP000050343">
    <property type="component" value="Unassembled WGS sequence"/>
</dbReference>
<dbReference type="InterPro" id="IPR051401">
    <property type="entry name" value="GtrA_CellWall_Glycosyl"/>
</dbReference>
<dbReference type="PANTHER" id="PTHR38459">
    <property type="entry name" value="PROPHAGE BACTOPRENOL-LINKED GLUCOSE TRANSLOCASE HOMOLOG"/>
    <property type="match status" value="1"/>
</dbReference>
<comment type="caution">
    <text evidence="8">The sequence shown here is derived from an EMBL/GenBank/DDBJ whole genome shotgun (WGS) entry which is preliminary data.</text>
</comment>
<dbReference type="GO" id="GO:0000271">
    <property type="term" value="P:polysaccharide biosynthetic process"/>
    <property type="evidence" value="ECO:0007669"/>
    <property type="project" value="InterPro"/>
</dbReference>
<evidence type="ECO:0000256" key="2">
    <source>
        <dbReference type="ARBA" id="ARBA00009399"/>
    </source>
</evidence>
<dbReference type="GO" id="GO:0005886">
    <property type="term" value="C:plasma membrane"/>
    <property type="evidence" value="ECO:0007669"/>
    <property type="project" value="TreeGrafter"/>
</dbReference>
<evidence type="ECO:0000256" key="3">
    <source>
        <dbReference type="ARBA" id="ARBA00022692"/>
    </source>
</evidence>
<feature type="domain" description="GtrA/DPMS transmembrane" evidence="7">
    <location>
        <begin position="9"/>
        <end position="128"/>
    </location>
</feature>
<reference evidence="8 9" key="1">
    <citation type="journal article" date="2016" name="Plant Pathol.">
        <title>Genetic characterization of strains named as Xanthomonas axonopodis pv. dieffenbachiae leads to a taxonomic revision of the X. axonopodis species complex.</title>
        <authorList>
            <person name="Constantin E.C."/>
            <person name="Cleenwerck I."/>
            <person name="Maes M."/>
            <person name="Baeyen S."/>
            <person name="Van Malderghem C."/>
            <person name="De Vos P."/>
            <person name="Cottyn B."/>
        </authorList>
    </citation>
    <scope>NUCLEOTIDE SEQUENCE [LARGE SCALE GENOMIC DNA]</scope>
    <source>
        <strain evidence="9">LMG9055</strain>
    </source>
</reference>
<evidence type="ECO:0000256" key="4">
    <source>
        <dbReference type="ARBA" id="ARBA00022989"/>
    </source>
</evidence>
<feature type="transmembrane region" description="Helical" evidence="6">
    <location>
        <begin position="106"/>
        <end position="123"/>
    </location>
</feature>
<evidence type="ECO:0000259" key="7">
    <source>
        <dbReference type="Pfam" id="PF04138"/>
    </source>
</evidence>
<dbReference type="InterPro" id="IPR007267">
    <property type="entry name" value="GtrA_DPMS_TM"/>
</dbReference>
<keyword evidence="3 6" id="KW-0812">Transmembrane</keyword>
<evidence type="ECO:0000313" key="9">
    <source>
        <dbReference type="Proteomes" id="UP000050343"/>
    </source>
</evidence>
<evidence type="ECO:0000256" key="1">
    <source>
        <dbReference type="ARBA" id="ARBA00004141"/>
    </source>
</evidence>
<evidence type="ECO:0000256" key="6">
    <source>
        <dbReference type="SAM" id="Phobius"/>
    </source>
</evidence>
<feature type="transmembrane region" description="Helical" evidence="6">
    <location>
        <begin position="68"/>
        <end position="94"/>
    </location>
</feature>
<dbReference type="EMBL" id="JPUO02000218">
    <property type="protein sequence ID" value="OQP73744.1"/>
    <property type="molecule type" value="Genomic_DNA"/>
</dbReference>
<accession>A0A1V9GT27</accession>
<dbReference type="PANTHER" id="PTHR38459:SF1">
    <property type="entry name" value="PROPHAGE BACTOPRENOL-LINKED GLUCOSE TRANSLOCASE HOMOLOG"/>
    <property type="match status" value="1"/>
</dbReference>
<keyword evidence="4 6" id="KW-1133">Transmembrane helix</keyword>
<feature type="transmembrane region" description="Helical" evidence="6">
    <location>
        <begin position="34"/>
        <end position="56"/>
    </location>
</feature>
<proteinExistence type="inferred from homology"/>
<dbReference type="Pfam" id="PF04138">
    <property type="entry name" value="GtrA_DPMS_TM"/>
    <property type="match status" value="1"/>
</dbReference>
<dbReference type="AlphaFoldDB" id="A0A1V9GT27"/>
<evidence type="ECO:0000256" key="5">
    <source>
        <dbReference type="ARBA" id="ARBA00023136"/>
    </source>
</evidence>
<name>A0A1V9GT27_9XANT</name>
<keyword evidence="5 6" id="KW-0472">Membrane</keyword>
<protein>
    <recommendedName>
        <fullName evidence="7">GtrA/DPMS transmembrane domain-containing protein</fullName>
    </recommendedName>
</protein>
<sequence length="130" mass="14292">MISKRFFMFLLSGGIAAAANFCSRILFSQWVPYSLAIVLGFMVGLVVAFVLMRKLAFNDTNNAAHSQVMWFLVVNAIALLQTFCVSLLLARWLLPLLGVTRGAETIAHAIGVATPVLTSYIGHKRLSFRS</sequence>
<evidence type="ECO:0000313" key="8">
    <source>
        <dbReference type="EMBL" id="OQP73744.1"/>
    </source>
</evidence>